<dbReference type="InterPro" id="IPR033949">
    <property type="entry name" value="CobQ_GATase1"/>
</dbReference>
<dbReference type="UniPathway" id="UPA00148"/>
<dbReference type="STRING" id="42253.NITMOv2_1611"/>
<dbReference type="GO" id="GO:0003824">
    <property type="term" value="F:catalytic activity"/>
    <property type="evidence" value="ECO:0007669"/>
    <property type="project" value="InterPro"/>
</dbReference>
<evidence type="ECO:0000256" key="2">
    <source>
        <dbReference type="ARBA" id="ARBA00022573"/>
    </source>
</evidence>
<dbReference type="RefSeq" id="WP_053379256.1">
    <property type="nucleotide sequence ID" value="NZ_CP011801.1"/>
</dbReference>
<gene>
    <name evidence="4 7" type="primary">cobQ</name>
    <name evidence="7" type="ORF">NITMOv2_1611</name>
</gene>
<protein>
    <recommendedName>
        <fullName evidence="4">Cobyric acid synthase</fullName>
    </recommendedName>
</protein>
<dbReference type="CDD" id="cd01750">
    <property type="entry name" value="GATase1_CobQ"/>
    <property type="match status" value="1"/>
</dbReference>
<dbReference type="PANTHER" id="PTHR21343">
    <property type="entry name" value="DETHIOBIOTIN SYNTHETASE"/>
    <property type="match status" value="1"/>
</dbReference>
<proteinExistence type="inferred from homology"/>
<dbReference type="SUPFAM" id="SSF52540">
    <property type="entry name" value="P-loop containing nucleoside triphosphate hydrolases"/>
    <property type="match status" value="1"/>
</dbReference>
<dbReference type="PROSITE" id="PS51273">
    <property type="entry name" value="GATASE_TYPE_1"/>
    <property type="match status" value="1"/>
</dbReference>
<dbReference type="NCBIfam" id="TIGR00313">
    <property type="entry name" value="cobQ"/>
    <property type="match status" value="1"/>
</dbReference>
<evidence type="ECO:0000259" key="6">
    <source>
        <dbReference type="Pfam" id="PF07685"/>
    </source>
</evidence>
<dbReference type="InterPro" id="IPR011698">
    <property type="entry name" value="GATase_3"/>
</dbReference>
<dbReference type="GO" id="GO:0009236">
    <property type="term" value="P:cobalamin biosynthetic process"/>
    <property type="evidence" value="ECO:0007669"/>
    <property type="project" value="UniProtKB-UniRule"/>
</dbReference>
<reference evidence="7 8" key="1">
    <citation type="journal article" date="2015" name="Proc. Natl. Acad. Sci. U.S.A.">
        <title>Expanded metabolic versatility of ubiquitous nitrite-oxidizing bacteria from the genus Nitrospira.</title>
        <authorList>
            <person name="Koch H."/>
            <person name="Lucker S."/>
            <person name="Albertsen M."/>
            <person name="Kitzinger K."/>
            <person name="Herbold C."/>
            <person name="Spieck E."/>
            <person name="Nielsen P.H."/>
            <person name="Wagner M."/>
            <person name="Daims H."/>
        </authorList>
    </citation>
    <scope>NUCLEOTIDE SEQUENCE [LARGE SCALE GENOMIC DNA]</scope>
    <source>
        <strain evidence="7 8">NSP M-1</strain>
    </source>
</reference>
<keyword evidence="8" id="KW-1185">Reference proteome</keyword>
<evidence type="ECO:0000256" key="1">
    <source>
        <dbReference type="ARBA" id="ARBA00004953"/>
    </source>
</evidence>
<dbReference type="AlphaFoldDB" id="A0A0K2GAR5"/>
<dbReference type="Pfam" id="PF07685">
    <property type="entry name" value="GATase_3"/>
    <property type="match status" value="1"/>
</dbReference>
<evidence type="ECO:0000259" key="5">
    <source>
        <dbReference type="Pfam" id="PF01656"/>
    </source>
</evidence>
<comment type="function">
    <text evidence="4">Catalyzes amidations at positions B, D, E, and G on adenosylcobyrinic A,C-diamide. NH(2) groups are provided by glutamine, and one molecule of ATP is hydrogenolyzed for each amidation.</text>
</comment>
<dbReference type="SUPFAM" id="SSF52317">
    <property type="entry name" value="Class I glutamine amidotransferase-like"/>
    <property type="match status" value="1"/>
</dbReference>
<feature type="domain" description="CobQ/CobB/MinD/ParA nucleotide binding" evidence="5">
    <location>
        <begin position="6"/>
        <end position="236"/>
    </location>
</feature>
<feature type="active site" description="Nucleophile" evidence="4">
    <location>
        <position position="335"/>
    </location>
</feature>
<dbReference type="InterPro" id="IPR029062">
    <property type="entry name" value="Class_I_gatase-like"/>
</dbReference>
<dbReference type="PROSITE" id="PS51274">
    <property type="entry name" value="GATASE_COBBQ"/>
    <property type="match status" value="1"/>
</dbReference>
<evidence type="ECO:0000256" key="3">
    <source>
        <dbReference type="ARBA" id="ARBA00022962"/>
    </source>
</evidence>
<dbReference type="InterPro" id="IPR027417">
    <property type="entry name" value="P-loop_NTPase"/>
</dbReference>
<dbReference type="InterPro" id="IPR047045">
    <property type="entry name" value="CobQ_N"/>
</dbReference>
<evidence type="ECO:0000313" key="7">
    <source>
        <dbReference type="EMBL" id="ALA58035.1"/>
    </source>
</evidence>
<dbReference type="InterPro" id="IPR004459">
    <property type="entry name" value="CobQ_synth"/>
</dbReference>
<dbReference type="Gene3D" id="3.40.50.880">
    <property type="match status" value="1"/>
</dbReference>
<dbReference type="Proteomes" id="UP000069205">
    <property type="component" value="Chromosome"/>
</dbReference>
<evidence type="ECO:0000313" key="8">
    <source>
        <dbReference type="Proteomes" id="UP000069205"/>
    </source>
</evidence>
<keyword evidence="2 4" id="KW-0169">Cobalamin biosynthesis</keyword>
<dbReference type="PATRIC" id="fig|42253.5.peg.1583"/>
<feature type="active site" evidence="4">
    <location>
        <position position="446"/>
    </location>
</feature>
<comment type="similarity">
    <text evidence="4">Belongs to the CobB/CobQ family. CobQ subfamily.</text>
</comment>
<evidence type="ECO:0000256" key="4">
    <source>
        <dbReference type="HAMAP-Rule" id="MF_00028"/>
    </source>
</evidence>
<dbReference type="CDD" id="cd05389">
    <property type="entry name" value="CobQ_N"/>
    <property type="match status" value="1"/>
</dbReference>
<dbReference type="InterPro" id="IPR002586">
    <property type="entry name" value="CobQ/CobB/MinD/ParA_Nub-bd_dom"/>
</dbReference>
<dbReference type="KEGG" id="nmv:NITMOv2_1611"/>
<dbReference type="HAMAP" id="MF_00028">
    <property type="entry name" value="CobQ"/>
    <property type="match status" value="1"/>
</dbReference>
<feature type="domain" description="CobB/CobQ-like glutamine amidotransferase" evidence="6">
    <location>
        <begin position="256"/>
        <end position="452"/>
    </location>
</feature>
<dbReference type="EMBL" id="CP011801">
    <property type="protein sequence ID" value="ALA58035.1"/>
    <property type="molecule type" value="Genomic_DNA"/>
</dbReference>
<accession>A0A0K2GAR5</accession>
<dbReference type="PANTHER" id="PTHR21343:SF1">
    <property type="entry name" value="COBYRIC ACID SYNTHASE"/>
    <property type="match status" value="1"/>
</dbReference>
<sequence length="512" mass="55705">MLAPTIMVQGTASSVGKSLLVTALCRFFSREGIRVAPFKSQNMALNSAVTADGLEIGRAQAVQAEAAGILSCVDMNPILLKPEGDRRSQVVVLGKPIGSMTATEYHEYKPRLSTVIAESLARLRADYDLVVLEGAGSPAEINLKSRDIVNMHVAKLADAPVLLVGDIDRGGVFASFVGTLELLDPDERARIAAFVVNKFRGDIALLRPGLSFLIERTGKPVLGVVPYVSNLRIADEDSVSLDDRRARRRPSQHELDIVVVRLPRLSNYDDVEPLEHEAGVVVRFVEQPDEVQGADLVILPGSKNTVSDLAWLRARGIATAIEVRAREGKPVLGLCGGCQMLGEVIDDPHGVESAETRVHGLGLLTLRTQFQREKITAQVRARVLSPSFLTDGVAIEEDVTGYEIHMGVVEPRGPRASPFEIRSRNGRMVATADGAIGGAVVGTMLHGLFENEVIRARTLAFLRKRKGLSECSAPHRIPSKQAEYDRLEAAVREHLDRELLWRLARLRSSSPG</sequence>
<dbReference type="Pfam" id="PF01656">
    <property type="entry name" value="CbiA"/>
    <property type="match status" value="1"/>
</dbReference>
<dbReference type="GO" id="GO:0015420">
    <property type="term" value="F:ABC-type vitamin B12 transporter activity"/>
    <property type="evidence" value="ECO:0007669"/>
    <property type="project" value="UniProtKB-UniRule"/>
</dbReference>
<keyword evidence="3 4" id="KW-0315">Glutamine amidotransferase</keyword>
<dbReference type="Gene3D" id="3.40.50.300">
    <property type="entry name" value="P-loop containing nucleotide triphosphate hydrolases"/>
    <property type="match status" value="1"/>
</dbReference>
<comment type="pathway">
    <text evidence="1 4">Cofactor biosynthesis; adenosylcobalamin biosynthesis.</text>
</comment>
<dbReference type="NCBIfam" id="NF001989">
    <property type="entry name" value="PRK00784.1"/>
    <property type="match status" value="1"/>
</dbReference>
<organism evidence="7 8">
    <name type="scientific">Nitrospira moscoviensis</name>
    <dbReference type="NCBI Taxonomy" id="42253"/>
    <lineage>
        <taxon>Bacteria</taxon>
        <taxon>Pseudomonadati</taxon>
        <taxon>Nitrospirota</taxon>
        <taxon>Nitrospiria</taxon>
        <taxon>Nitrospirales</taxon>
        <taxon>Nitrospiraceae</taxon>
        <taxon>Nitrospira</taxon>
    </lineage>
</organism>
<name>A0A0K2GAR5_NITMO</name>
<dbReference type="OrthoDB" id="9808302at2"/>